<dbReference type="PANTHER" id="PTHR11748">
    <property type="entry name" value="D-LACTATE DEHYDROGENASE"/>
    <property type="match status" value="1"/>
</dbReference>
<gene>
    <name evidence="3" type="ORF">H9786_14560</name>
</gene>
<feature type="region of interest" description="Disordered" evidence="1">
    <location>
        <begin position="164"/>
        <end position="185"/>
    </location>
</feature>
<feature type="domain" description="FAD-binding PCMH-type" evidence="2">
    <location>
        <begin position="1"/>
        <end position="153"/>
    </location>
</feature>
<dbReference type="Proteomes" id="UP000823823">
    <property type="component" value="Unassembled WGS sequence"/>
</dbReference>
<name>A0A9D2LFV8_9MICO</name>
<dbReference type="GO" id="GO:1903457">
    <property type="term" value="P:lactate catabolic process"/>
    <property type="evidence" value="ECO:0007669"/>
    <property type="project" value="TreeGrafter"/>
</dbReference>
<accession>A0A9D2LFV8</accession>
<reference evidence="3" key="1">
    <citation type="journal article" date="2021" name="PeerJ">
        <title>Extensive microbial diversity within the chicken gut microbiome revealed by metagenomics and culture.</title>
        <authorList>
            <person name="Gilroy R."/>
            <person name="Ravi A."/>
            <person name="Getino M."/>
            <person name="Pursley I."/>
            <person name="Horton D.L."/>
            <person name="Alikhan N.F."/>
            <person name="Baker D."/>
            <person name="Gharbi K."/>
            <person name="Hall N."/>
            <person name="Watson M."/>
            <person name="Adriaenssens E.M."/>
            <person name="Foster-Nyarko E."/>
            <person name="Jarju S."/>
            <person name="Secka A."/>
            <person name="Antonio M."/>
            <person name="Oren A."/>
            <person name="Chaudhuri R.R."/>
            <person name="La Ragione R."/>
            <person name="Hildebrand F."/>
            <person name="Pallen M.J."/>
        </authorList>
    </citation>
    <scope>NUCLEOTIDE SEQUENCE</scope>
    <source>
        <strain evidence="3">ChiHjej13B12-24818</strain>
    </source>
</reference>
<comment type="caution">
    <text evidence="3">The sequence shown here is derived from an EMBL/GenBank/DDBJ whole genome shotgun (WGS) entry which is preliminary data.</text>
</comment>
<feature type="compositionally biased region" description="Polar residues" evidence="1">
    <location>
        <begin position="168"/>
        <end position="185"/>
    </location>
</feature>
<dbReference type="AlphaFoldDB" id="A0A9D2LFV8"/>
<reference evidence="3" key="2">
    <citation type="submission" date="2021-04" db="EMBL/GenBank/DDBJ databases">
        <authorList>
            <person name="Gilroy R."/>
        </authorList>
    </citation>
    <scope>NUCLEOTIDE SEQUENCE</scope>
    <source>
        <strain evidence="3">ChiHjej13B12-24818</strain>
    </source>
</reference>
<dbReference type="InterPro" id="IPR006094">
    <property type="entry name" value="Oxid_FAD_bind_N"/>
</dbReference>
<protein>
    <submittedName>
        <fullName evidence="3">FAD-binding oxidoreductase</fullName>
    </submittedName>
</protein>
<dbReference type="EMBL" id="DWZH01000112">
    <property type="protein sequence ID" value="HJB11718.1"/>
    <property type="molecule type" value="Genomic_DNA"/>
</dbReference>
<dbReference type="PROSITE" id="PS51387">
    <property type="entry name" value="FAD_PCMH"/>
    <property type="match status" value="1"/>
</dbReference>
<dbReference type="SUPFAM" id="SSF56176">
    <property type="entry name" value="FAD-binding/transporter-associated domain-like"/>
    <property type="match status" value="1"/>
</dbReference>
<organism evidence="3 4">
    <name type="scientific">Candidatus Brachybacterium merdavium</name>
    <dbReference type="NCBI Taxonomy" id="2838513"/>
    <lineage>
        <taxon>Bacteria</taxon>
        <taxon>Bacillati</taxon>
        <taxon>Actinomycetota</taxon>
        <taxon>Actinomycetes</taxon>
        <taxon>Micrococcales</taxon>
        <taxon>Dermabacteraceae</taxon>
        <taxon>Brachybacterium</taxon>
    </lineage>
</organism>
<dbReference type="InterPro" id="IPR036318">
    <property type="entry name" value="FAD-bd_PCMH-like_sf"/>
</dbReference>
<dbReference type="GO" id="GO:0008720">
    <property type="term" value="F:D-lactate dehydrogenase (NAD+) activity"/>
    <property type="evidence" value="ECO:0007669"/>
    <property type="project" value="TreeGrafter"/>
</dbReference>
<evidence type="ECO:0000259" key="2">
    <source>
        <dbReference type="PROSITE" id="PS51387"/>
    </source>
</evidence>
<dbReference type="GO" id="GO:0071949">
    <property type="term" value="F:FAD binding"/>
    <property type="evidence" value="ECO:0007669"/>
    <property type="project" value="InterPro"/>
</dbReference>
<dbReference type="InterPro" id="IPR016166">
    <property type="entry name" value="FAD-bd_PCMH"/>
</dbReference>
<evidence type="ECO:0000313" key="4">
    <source>
        <dbReference type="Proteomes" id="UP000823823"/>
    </source>
</evidence>
<dbReference type="Pfam" id="PF01565">
    <property type="entry name" value="FAD_binding_4"/>
    <property type="match status" value="1"/>
</dbReference>
<evidence type="ECO:0000313" key="3">
    <source>
        <dbReference type="EMBL" id="HJB11718.1"/>
    </source>
</evidence>
<dbReference type="PANTHER" id="PTHR11748:SF119">
    <property type="entry name" value="D-2-HYDROXYGLUTARATE DEHYDROGENASE"/>
    <property type="match status" value="1"/>
</dbReference>
<evidence type="ECO:0000256" key="1">
    <source>
        <dbReference type="SAM" id="MobiDB-lite"/>
    </source>
</evidence>
<dbReference type="InterPro" id="IPR016169">
    <property type="entry name" value="FAD-bd_PCMH_sub2"/>
</dbReference>
<proteinExistence type="predicted"/>
<feature type="non-terminal residue" evidence="3">
    <location>
        <position position="1"/>
    </location>
</feature>
<dbReference type="Gene3D" id="3.30.465.10">
    <property type="match status" value="1"/>
</dbReference>
<sequence length="185" mass="18998">VCARHGAPVQSRGGGTSLGGQCTNVAVVIDWSKYCNRLISVDPEAQTCVVEPGIVLDELNAQLEPYGLEFGPRPSTHSHCALGGMIGNNACGATAQRSGKTDENIVGLEILTHGGARWWAGPTSDEKLEAILAKGGPKPTSVAACARSPTATRTGSVLASPISRAVSPGTTSMPCCRSRPSTSDA</sequence>
<dbReference type="GO" id="GO:0004458">
    <property type="term" value="F:D-lactate dehydrogenase (cytochrome) activity"/>
    <property type="evidence" value="ECO:0007669"/>
    <property type="project" value="TreeGrafter"/>
</dbReference>